<evidence type="ECO:0000313" key="2">
    <source>
        <dbReference type="Proteomes" id="UP000519972"/>
    </source>
</evidence>
<dbReference type="Proteomes" id="UP000519972">
    <property type="component" value="Unassembled WGS sequence"/>
</dbReference>
<accession>A0A7Y3SBA9</accession>
<dbReference type="EMBL" id="JABFCN010000048">
    <property type="protein sequence ID" value="NNU40111.1"/>
    <property type="molecule type" value="Genomic_DNA"/>
</dbReference>
<comment type="caution">
    <text evidence="1">The sequence shown here is derived from an EMBL/GenBank/DDBJ whole genome shotgun (WGS) entry which is preliminary data.</text>
</comment>
<proteinExistence type="predicted"/>
<gene>
    <name evidence="1" type="ORF">G9X64_27255</name>
</gene>
<protein>
    <submittedName>
        <fullName evidence="1">Uncharacterized protein</fullName>
    </submittedName>
</protein>
<reference evidence="1 2" key="1">
    <citation type="submission" date="2020-02" db="EMBL/GenBank/DDBJ databases">
        <authorList>
            <person name="Sun Q."/>
        </authorList>
    </citation>
    <scope>NUCLEOTIDE SEQUENCE [LARGE SCALE GENOMIC DNA]</scope>
    <source>
        <strain evidence="1 2">CCBAU 03386</strain>
    </source>
</reference>
<evidence type="ECO:0000313" key="1">
    <source>
        <dbReference type="EMBL" id="NNU40111.1"/>
    </source>
</evidence>
<sequence length="65" mass="6858">MNALNAQGNLVGGPGGDGHTARAAMGILSALNEQVCRAFPQLVIFLKHESGFGRLDERWDMSGSS</sequence>
<dbReference type="AlphaFoldDB" id="A0A7Y3SBA9"/>
<keyword evidence="2" id="KW-1185">Reference proteome</keyword>
<organism evidence="1 2">
    <name type="scientific">Rhizobium sophorae</name>
    <dbReference type="NCBI Taxonomy" id="1535242"/>
    <lineage>
        <taxon>Bacteria</taxon>
        <taxon>Pseudomonadati</taxon>
        <taxon>Pseudomonadota</taxon>
        <taxon>Alphaproteobacteria</taxon>
        <taxon>Hyphomicrobiales</taxon>
        <taxon>Rhizobiaceae</taxon>
        <taxon>Rhizobium/Agrobacterium group</taxon>
        <taxon>Rhizobium</taxon>
    </lineage>
</organism>
<dbReference type="RefSeq" id="WP_168311197.1">
    <property type="nucleotide sequence ID" value="NZ_JABFCN010000048.1"/>
</dbReference>
<name>A0A7Y3SBA9_9HYPH</name>